<proteinExistence type="predicted"/>
<gene>
    <name evidence="2" type="ORF">FJTKL_10383</name>
</gene>
<keyword evidence="3" id="KW-1185">Reference proteome</keyword>
<comment type="caution">
    <text evidence="2">The sequence shown here is derived from an EMBL/GenBank/DDBJ whole genome shotgun (WGS) entry which is preliminary data.</text>
</comment>
<dbReference type="EMBL" id="JBAWTH010000047">
    <property type="protein sequence ID" value="KAL2282767.1"/>
    <property type="molecule type" value="Genomic_DNA"/>
</dbReference>
<evidence type="ECO:0000313" key="3">
    <source>
        <dbReference type="Proteomes" id="UP001600888"/>
    </source>
</evidence>
<evidence type="ECO:0008006" key="4">
    <source>
        <dbReference type="Google" id="ProtNLM"/>
    </source>
</evidence>
<dbReference type="PANTHER" id="PTHR23242:SF9">
    <property type="entry name" value="TRANSCRIPTION FACTOR HOXA13"/>
    <property type="match status" value="1"/>
</dbReference>
<dbReference type="Proteomes" id="UP001600888">
    <property type="component" value="Unassembled WGS sequence"/>
</dbReference>
<feature type="compositionally biased region" description="Low complexity" evidence="1">
    <location>
        <begin position="626"/>
        <end position="644"/>
    </location>
</feature>
<organism evidence="2 3">
    <name type="scientific">Diaporthe vaccinii</name>
    <dbReference type="NCBI Taxonomy" id="105482"/>
    <lineage>
        <taxon>Eukaryota</taxon>
        <taxon>Fungi</taxon>
        <taxon>Dikarya</taxon>
        <taxon>Ascomycota</taxon>
        <taxon>Pezizomycotina</taxon>
        <taxon>Sordariomycetes</taxon>
        <taxon>Sordariomycetidae</taxon>
        <taxon>Diaporthales</taxon>
        <taxon>Diaporthaceae</taxon>
        <taxon>Diaporthe</taxon>
        <taxon>Diaporthe eres species complex</taxon>
    </lineage>
</organism>
<feature type="region of interest" description="Disordered" evidence="1">
    <location>
        <begin position="682"/>
        <end position="701"/>
    </location>
</feature>
<accession>A0ABR4EJZ4</accession>
<name>A0ABR4EJZ4_9PEZI</name>
<feature type="region of interest" description="Disordered" evidence="1">
    <location>
        <begin position="282"/>
        <end position="376"/>
    </location>
</feature>
<protein>
    <recommendedName>
        <fullName evidence="4">Transcription factor hoxa13</fullName>
    </recommendedName>
</protein>
<feature type="region of interest" description="Disordered" evidence="1">
    <location>
        <begin position="620"/>
        <end position="657"/>
    </location>
</feature>
<reference evidence="2 3" key="1">
    <citation type="submission" date="2024-03" db="EMBL/GenBank/DDBJ databases">
        <title>A high-quality draft genome sequence of Diaporthe vaccinii, a causative agent of upright dieback and viscid rot disease in cranberry plants.</title>
        <authorList>
            <person name="Sarrasin M."/>
            <person name="Lang B.F."/>
            <person name="Burger G."/>
        </authorList>
    </citation>
    <scope>NUCLEOTIDE SEQUENCE [LARGE SCALE GENOMIC DNA]</scope>
    <source>
        <strain evidence="2 3">IS7</strain>
    </source>
</reference>
<sequence>MEHANGSVNGFAKTKNGLNGVNGLNGLNGFSSSINTHSATPQRRSTPRPRRGRLSWIFSVLARLFTWYSILSILFRCPATLEECTDAAPRICKPYFQLKHAVSPHVEPYYHTYAAPYVELAKPYYETVDQKVLTPSWAYATKYGSPRVAQAQAFGKEKWEKNLQPELVKYQALAQAKYDETLAPHVNQLSSAVAPYYEVARTNALQTYHDYVLPSYVFVEPYAQQGYTAASTFTTETAVPSAVWAWNKTLIFLDGTVWPQMRSLYTENVEPQLLKIGQRLGRYNGNNTQKATDTLSSKSTAAKADSTLTKPTSAASSASATPVSGEVTSSTVEPSSSSDVAPSSSEEPAVQSETAKTKLGGEQIPAPDVAPNESDVRRIARETVAEDLKAWQEKYAKAADEGAAEIDDRIEEIAKRMIERQAHTMGKSLVKQLKETVDTELATLKAGIQGIVSEIKSDSQSPEAAQEKLNAAVRKAGLEIKEKSQDIRNWRTNYENEIEISVTKFAEDHFKILDSIRDLALQKIGMKWAWMDGVTYKDWAKYHLLKTRFDEWQSELKNLITSHPGLESAQNEGLAIEGQAMELAQSAAKELASLKQVAGWKIIALDDSDEFDPEVTQLAAEEAKKAAPAPQVEAETAAEEPAPAGDDTGATKLQDSASTAVEGVKSVASIASESAESVVQEASASIAPSSETETPEVAEASSAVLEETPVFVGNTTEATEAAQPEEPGTAHVPVDEVAEPVEADVSAVEEPKASSATDTVKPAFLGAAAQSVPSRQPILEDDSFEAAGSVISAIQSDIPATISSAASSAYSAAMAGAAERYSEALSLVSVQVSGTPKPAHEQLLSSVTAAYSNAVAAASSQLDAALGAAQHGLFATTTTSAFPSIPTFVDWAHVESIAASRLNEGRSWAEAQYESAKVAIGVATPTPTDISGTASSVASVAGESLSAVTAAAGANAEKLLQNAQYNYYAGLGIAQARYSEFLAAASSAFSSITATPTPTDFAGTVSSAASVASESAASVASVAQENASAAASVVGENASSAASIVGENVSSVAAAGYENVAQAAEAAGTFAQENWNAVLDQVSNQIYGAATPAPWYESLYSAAGDYAASATEAVGGSADAVTSAAGTYATAASEEASKQYVMVSSIVSELLVGKEPTFSESVYSRLAAAYSGAAESASSFASAASETVASIATEAGEEVKQATQHVKDEL</sequence>
<evidence type="ECO:0000256" key="1">
    <source>
        <dbReference type="SAM" id="MobiDB-lite"/>
    </source>
</evidence>
<dbReference type="PANTHER" id="PTHR23242">
    <property type="entry name" value="TRANSCRIPTION FACTOR HOXA13"/>
    <property type="match status" value="1"/>
</dbReference>
<feature type="compositionally biased region" description="Low complexity" evidence="1">
    <location>
        <begin position="290"/>
        <end position="349"/>
    </location>
</feature>
<evidence type="ECO:0000313" key="2">
    <source>
        <dbReference type="EMBL" id="KAL2282767.1"/>
    </source>
</evidence>